<dbReference type="InterPro" id="IPR052895">
    <property type="entry name" value="HetReg/Transcr_Mod"/>
</dbReference>
<proteinExistence type="predicted"/>
<dbReference type="InterPro" id="IPR010730">
    <property type="entry name" value="HET"/>
</dbReference>
<evidence type="ECO:0000256" key="1">
    <source>
        <dbReference type="SAM" id="MobiDB-lite"/>
    </source>
</evidence>
<protein>
    <recommendedName>
        <fullName evidence="2">Heterokaryon incompatibility domain-containing protein</fullName>
    </recommendedName>
</protein>
<feature type="compositionally biased region" description="Basic and acidic residues" evidence="1">
    <location>
        <begin position="479"/>
        <end position="494"/>
    </location>
</feature>
<evidence type="ECO:0000259" key="2">
    <source>
        <dbReference type="Pfam" id="PF06985"/>
    </source>
</evidence>
<dbReference type="STRING" id="321146.A0A139GY35"/>
<dbReference type="AlphaFoldDB" id="A0A139GY35"/>
<organism evidence="3 4">
    <name type="scientific">Pseudocercospora eumusae</name>
    <dbReference type="NCBI Taxonomy" id="321146"/>
    <lineage>
        <taxon>Eukaryota</taxon>
        <taxon>Fungi</taxon>
        <taxon>Dikarya</taxon>
        <taxon>Ascomycota</taxon>
        <taxon>Pezizomycotina</taxon>
        <taxon>Dothideomycetes</taxon>
        <taxon>Dothideomycetidae</taxon>
        <taxon>Mycosphaerellales</taxon>
        <taxon>Mycosphaerellaceae</taxon>
        <taxon>Pseudocercospora</taxon>
    </lineage>
</organism>
<reference evidence="3 4" key="1">
    <citation type="submission" date="2015-07" db="EMBL/GenBank/DDBJ databases">
        <title>Comparative genomics of the Sigatoka disease complex on banana suggests a link between parallel evolutionary changes in Pseudocercospora fijiensis and Pseudocercospora eumusae and increased virulence on the banana host.</title>
        <authorList>
            <person name="Chang T.-C."/>
            <person name="Salvucci A."/>
            <person name="Crous P.W."/>
            <person name="Stergiopoulos I."/>
        </authorList>
    </citation>
    <scope>NUCLEOTIDE SEQUENCE [LARGE SCALE GENOMIC DNA]</scope>
    <source>
        <strain evidence="3 4">CBS 114824</strain>
    </source>
</reference>
<name>A0A139GY35_9PEZI</name>
<feature type="compositionally biased region" description="Basic and acidic residues" evidence="1">
    <location>
        <begin position="584"/>
        <end position="597"/>
    </location>
</feature>
<evidence type="ECO:0000313" key="3">
    <source>
        <dbReference type="EMBL" id="KXS95048.1"/>
    </source>
</evidence>
<dbReference type="Pfam" id="PF06985">
    <property type="entry name" value="HET"/>
    <property type="match status" value="1"/>
</dbReference>
<dbReference type="PANTHER" id="PTHR24148:SF64">
    <property type="entry name" value="HETEROKARYON INCOMPATIBILITY DOMAIN-CONTAINING PROTEIN"/>
    <property type="match status" value="1"/>
</dbReference>
<evidence type="ECO:0000313" key="4">
    <source>
        <dbReference type="Proteomes" id="UP000070133"/>
    </source>
</evidence>
<gene>
    <name evidence="3" type="ORF">AC578_3892</name>
</gene>
<dbReference type="EMBL" id="LFZN01000237">
    <property type="protein sequence ID" value="KXS95048.1"/>
    <property type="molecule type" value="Genomic_DNA"/>
</dbReference>
<keyword evidence="4" id="KW-1185">Reference proteome</keyword>
<feature type="region of interest" description="Disordered" evidence="1">
    <location>
        <begin position="476"/>
        <end position="513"/>
    </location>
</feature>
<feature type="domain" description="Heterokaryon incompatibility" evidence="2">
    <location>
        <begin position="177"/>
        <end position="318"/>
    </location>
</feature>
<sequence>MIYAASPTENVYIFLLSRALTPSTTLAKKGWRLGLELLHHTDASLPSRAQTQLIKITCPDPSSLSEEGSSASHSRARLDHTISLAQQVVNARTLSLVGAAPLRARISTSMSRRYDYSNSSLLHNDSNETGAAQRYRTDSFRLLRLLRGAPNSDLKGNLKVRRLQHEEECENPEPEPYDALSYNWGPQEGHKFIEIIESSNVYPMPIGPNLDAALRQFRSEHEEVFLWVDALCIDQSNLKEKGVQIPLMRYIYNHAQCVRVWLGGEADGSSHAMDFVEGCLDLSDFDKRIVNVVESPHWAALSALIRRPWFTRRWIIQEVGLAKEAVVHCGDKHIEWRKFASVITMLARAQPQLRKLFRESAGFKNHPDYLGDLSELGAIRLADLTDNLFRRMSDRTITGRHFTLEALMSSLGAFEASEPKDVLYAILWLANDAHPVAKSADTVIEQSLTVPLEDTPTLSPVAMSFPEDATFQATFPLRTDSDPKSDAGADDLRPPDSTQRARALSEQSRKTQFEMTVTAPMSELDRVAQSTVGGSVIDAKATLRRSSQSHDEPQSQKLPVLPQIVTAMTQQTSPNRPRRLSVRSAKDDKERKQAAGDHLRRRLPKIKKGRIVVDYGKEILEVYKDFLELAISQSKSIDILCMPWAPTDQTLPSWIPQMNRNAFGLTSSGVYRRVNADPLVKRPGHLGRAPKPYDAARGRPANWMIPKDGRSIFVEGMVLDKIKQREKPAWDGIIPDQWMQAVGWDDQKHSPPERFWRTLVGNIDSAGNAAPIHWEIACKYAFAQRAHGGSIRTSDLLLDCPSTVSEFLERVQCVVWSRRLAKLEHLGEESLCLAPGKAKKGDFICILYGCSVPVVLRPYINGIAAAKRISCQHAECPTRQTSQSAERTKVHYEFIGECYVHGMMGGEAFNEKRNRTDYKIFDVR</sequence>
<comment type="caution">
    <text evidence="3">The sequence shown here is derived from an EMBL/GenBank/DDBJ whole genome shotgun (WGS) entry which is preliminary data.</text>
</comment>
<dbReference type="Proteomes" id="UP000070133">
    <property type="component" value="Unassembled WGS sequence"/>
</dbReference>
<dbReference type="OrthoDB" id="3633611at2759"/>
<dbReference type="PANTHER" id="PTHR24148">
    <property type="entry name" value="ANKYRIN REPEAT DOMAIN-CONTAINING PROTEIN 39 HOMOLOG-RELATED"/>
    <property type="match status" value="1"/>
</dbReference>
<accession>A0A139GY35</accession>
<feature type="region of interest" description="Disordered" evidence="1">
    <location>
        <begin position="568"/>
        <end position="597"/>
    </location>
</feature>